<reference evidence="2" key="1">
    <citation type="submission" date="2020-11" db="EMBL/GenBank/DDBJ databases">
        <authorList>
            <consortium name="DOE Joint Genome Institute"/>
            <person name="Ahrendt S."/>
            <person name="Riley R."/>
            <person name="Andreopoulos W."/>
            <person name="Labutti K."/>
            <person name="Pangilinan J."/>
            <person name="Ruiz-Duenas F.J."/>
            <person name="Barrasa J.M."/>
            <person name="Sanchez-Garcia M."/>
            <person name="Camarero S."/>
            <person name="Miyauchi S."/>
            <person name="Serrano A."/>
            <person name="Linde D."/>
            <person name="Babiker R."/>
            <person name="Drula E."/>
            <person name="Ayuso-Fernandez I."/>
            <person name="Pacheco R."/>
            <person name="Padilla G."/>
            <person name="Ferreira P."/>
            <person name="Barriuso J."/>
            <person name="Kellner H."/>
            <person name="Castanera R."/>
            <person name="Alfaro M."/>
            <person name="Ramirez L."/>
            <person name="Pisabarro A.G."/>
            <person name="Kuo A."/>
            <person name="Tritt A."/>
            <person name="Lipzen A."/>
            <person name="He G."/>
            <person name="Yan M."/>
            <person name="Ng V."/>
            <person name="Cullen D."/>
            <person name="Martin F."/>
            <person name="Rosso M.-N."/>
            <person name="Henrissat B."/>
            <person name="Hibbett D."/>
            <person name="Martinez A.T."/>
            <person name="Grigoriev I.V."/>
        </authorList>
    </citation>
    <scope>NUCLEOTIDE SEQUENCE</scope>
    <source>
        <strain evidence="2">AH 40177</strain>
    </source>
</reference>
<dbReference type="AlphaFoldDB" id="A0A9P5PRA2"/>
<keyword evidence="1" id="KW-0472">Membrane</keyword>
<keyword evidence="1" id="KW-0812">Transmembrane</keyword>
<feature type="transmembrane region" description="Helical" evidence="1">
    <location>
        <begin position="136"/>
        <end position="156"/>
    </location>
</feature>
<keyword evidence="3" id="KW-1185">Reference proteome</keyword>
<sequence>MSWTPRVGTCTAAHLPLDAEDLCKRAFFCLAYCMKWENIPAKLIINVDEKRAFTLLVGSSASGDILPFQAVWAGKTEKSLPSKDAPGMTEALQRGFHFTFAASEKKTMKEYIEDILIPYVKDIIASDPGLDDDQKAVFYIGVYPVHPGIILIFVPANCMGKVYRKRIQSVGGVFDK</sequence>
<proteinExistence type="predicted"/>
<gene>
    <name evidence="2" type="ORF">BDP27DRAFT_1384278</name>
</gene>
<dbReference type="Proteomes" id="UP000772434">
    <property type="component" value="Unassembled WGS sequence"/>
</dbReference>
<comment type="caution">
    <text evidence="2">The sequence shown here is derived from an EMBL/GenBank/DDBJ whole genome shotgun (WGS) entry which is preliminary data.</text>
</comment>
<dbReference type="OrthoDB" id="3341102at2759"/>
<name>A0A9P5PRA2_9AGAR</name>
<accession>A0A9P5PRA2</accession>
<organism evidence="2 3">
    <name type="scientific">Rhodocollybia butyracea</name>
    <dbReference type="NCBI Taxonomy" id="206335"/>
    <lineage>
        <taxon>Eukaryota</taxon>
        <taxon>Fungi</taxon>
        <taxon>Dikarya</taxon>
        <taxon>Basidiomycota</taxon>
        <taxon>Agaricomycotina</taxon>
        <taxon>Agaricomycetes</taxon>
        <taxon>Agaricomycetidae</taxon>
        <taxon>Agaricales</taxon>
        <taxon>Marasmiineae</taxon>
        <taxon>Omphalotaceae</taxon>
        <taxon>Rhodocollybia</taxon>
    </lineage>
</organism>
<evidence type="ECO:0000256" key="1">
    <source>
        <dbReference type="SAM" id="Phobius"/>
    </source>
</evidence>
<evidence type="ECO:0000313" key="3">
    <source>
        <dbReference type="Proteomes" id="UP000772434"/>
    </source>
</evidence>
<evidence type="ECO:0000313" key="2">
    <source>
        <dbReference type="EMBL" id="KAF9066545.1"/>
    </source>
</evidence>
<protein>
    <submittedName>
        <fullName evidence="2">Uncharacterized protein</fullName>
    </submittedName>
</protein>
<keyword evidence="1" id="KW-1133">Transmembrane helix</keyword>
<dbReference type="EMBL" id="JADNRY010000086">
    <property type="protein sequence ID" value="KAF9066545.1"/>
    <property type="molecule type" value="Genomic_DNA"/>
</dbReference>